<evidence type="ECO:0000313" key="2">
    <source>
        <dbReference type="EMBL" id="RPA76710.1"/>
    </source>
</evidence>
<dbReference type="PANTHER" id="PTHR47843:SF5">
    <property type="entry name" value="BTB_POZ DOMAIN PROTEIN"/>
    <property type="match status" value="1"/>
</dbReference>
<feature type="compositionally biased region" description="Low complexity" evidence="1">
    <location>
        <begin position="125"/>
        <end position="140"/>
    </location>
</feature>
<dbReference type="OrthoDB" id="6359816at2759"/>
<evidence type="ECO:0008006" key="4">
    <source>
        <dbReference type="Google" id="ProtNLM"/>
    </source>
</evidence>
<feature type="compositionally biased region" description="Basic and acidic residues" evidence="1">
    <location>
        <begin position="141"/>
        <end position="169"/>
    </location>
</feature>
<dbReference type="AlphaFoldDB" id="A0A3N4HXV9"/>
<dbReference type="Gene3D" id="3.30.710.10">
    <property type="entry name" value="Potassium Channel Kv1.1, Chain A"/>
    <property type="match status" value="1"/>
</dbReference>
<feature type="region of interest" description="Disordered" evidence="1">
    <location>
        <begin position="1"/>
        <end position="27"/>
    </location>
</feature>
<feature type="region of interest" description="Disordered" evidence="1">
    <location>
        <begin position="121"/>
        <end position="169"/>
    </location>
</feature>
<dbReference type="EMBL" id="ML119739">
    <property type="protein sequence ID" value="RPA76710.1"/>
    <property type="molecule type" value="Genomic_DNA"/>
</dbReference>
<accession>A0A3N4HXV9</accession>
<proteinExistence type="predicted"/>
<dbReference type="Proteomes" id="UP000275078">
    <property type="component" value="Unassembled WGS sequence"/>
</dbReference>
<reference evidence="2 3" key="1">
    <citation type="journal article" date="2018" name="Nat. Ecol. Evol.">
        <title>Pezizomycetes genomes reveal the molecular basis of ectomycorrhizal truffle lifestyle.</title>
        <authorList>
            <person name="Murat C."/>
            <person name="Payen T."/>
            <person name="Noel B."/>
            <person name="Kuo A."/>
            <person name="Morin E."/>
            <person name="Chen J."/>
            <person name="Kohler A."/>
            <person name="Krizsan K."/>
            <person name="Balestrini R."/>
            <person name="Da Silva C."/>
            <person name="Montanini B."/>
            <person name="Hainaut M."/>
            <person name="Levati E."/>
            <person name="Barry K.W."/>
            <person name="Belfiori B."/>
            <person name="Cichocki N."/>
            <person name="Clum A."/>
            <person name="Dockter R.B."/>
            <person name="Fauchery L."/>
            <person name="Guy J."/>
            <person name="Iotti M."/>
            <person name="Le Tacon F."/>
            <person name="Lindquist E.A."/>
            <person name="Lipzen A."/>
            <person name="Malagnac F."/>
            <person name="Mello A."/>
            <person name="Molinier V."/>
            <person name="Miyauchi S."/>
            <person name="Poulain J."/>
            <person name="Riccioni C."/>
            <person name="Rubini A."/>
            <person name="Sitrit Y."/>
            <person name="Splivallo R."/>
            <person name="Traeger S."/>
            <person name="Wang M."/>
            <person name="Zifcakova L."/>
            <person name="Wipf D."/>
            <person name="Zambonelli A."/>
            <person name="Paolocci F."/>
            <person name="Nowrousian M."/>
            <person name="Ottonello S."/>
            <person name="Baldrian P."/>
            <person name="Spatafora J.W."/>
            <person name="Henrissat B."/>
            <person name="Nagy L.G."/>
            <person name="Aury J.M."/>
            <person name="Wincker P."/>
            <person name="Grigoriev I.V."/>
            <person name="Bonfante P."/>
            <person name="Martin F.M."/>
        </authorList>
    </citation>
    <scope>NUCLEOTIDE SEQUENCE [LARGE SCALE GENOMIC DNA]</scope>
    <source>
        <strain evidence="2 3">RN42</strain>
    </source>
</reference>
<protein>
    <recommendedName>
        <fullName evidence="4">BTB domain-containing protein</fullName>
    </recommendedName>
</protein>
<dbReference type="InterPro" id="IPR011333">
    <property type="entry name" value="SKP1/BTB/POZ_sf"/>
</dbReference>
<dbReference type="PANTHER" id="PTHR47843">
    <property type="entry name" value="BTB DOMAIN-CONTAINING PROTEIN-RELATED"/>
    <property type="match status" value="1"/>
</dbReference>
<feature type="compositionally biased region" description="Polar residues" evidence="1">
    <location>
        <begin position="1"/>
        <end position="12"/>
    </location>
</feature>
<organism evidence="2 3">
    <name type="scientific">Ascobolus immersus RN42</name>
    <dbReference type="NCBI Taxonomy" id="1160509"/>
    <lineage>
        <taxon>Eukaryota</taxon>
        <taxon>Fungi</taxon>
        <taxon>Dikarya</taxon>
        <taxon>Ascomycota</taxon>
        <taxon>Pezizomycotina</taxon>
        <taxon>Pezizomycetes</taxon>
        <taxon>Pezizales</taxon>
        <taxon>Ascobolaceae</taxon>
        <taxon>Ascobolus</taxon>
    </lineage>
</organism>
<evidence type="ECO:0000256" key="1">
    <source>
        <dbReference type="SAM" id="MobiDB-lite"/>
    </source>
</evidence>
<sequence>MAPSGITKSMSKSHSRAPIAPTGPTADALLAAAQRPPPRPSAEETLTGTNLALLQSGKFSDLTLRCRRSLRTYSPTESATTPSEWEEFKESESNVIELMDEEVDDVHRMLEFCYGRKYWEHPETEPASPSSTPTSTPTSSEGKDGKKTPSDRLYERYRDDERVRSEDEKRNDPVMVNIRMYAMGDKFGIPALKKHALKQIQRFSELTVGKLVSKRTGTGKRVLVEPRVEERAELVIRQWARIVEAATFVWEKTEDEEVLKLLVDPIARVSPWLTEIDKAKFDELLKRLATTVPEFCMRMFEKSCLESQKERTKMLEHFEEERVDWRANLKEIKADRDMWMAEAAEAHELRKSVTTFVDKVSDLLKRPASIKVFRCVYENCSSSKVLLPYVRGDTISFRCQDCGETYDANGEIAGICW</sequence>
<name>A0A3N4HXV9_ASCIM</name>
<gene>
    <name evidence="2" type="ORF">BJ508DRAFT_310823</name>
</gene>
<evidence type="ECO:0000313" key="3">
    <source>
        <dbReference type="Proteomes" id="UP000275078"/>
    </source>
</evidence>
<keyword evidence="3" id="KW-1185">Reference proteome</keyword>